<organism evidence="3 4">
    <name type="scientific">Candidatus Accumulibacter vicinus</name>
    <dbReference type="NCBI Taxonomy" id="2954382"/>
    <lineage>
        <taxon>Bacteria</taxon>
        <taxon>Pseudomonadati</taxon>
        <taxon>Pseudomonadota</taxon>
        <taxon>Betaproteobacteria</taxon>
        <taxon>Candidatus Accumulibacter</taxon>
    </lineage>
</organism>
<dbReference type="Proteomes" id="UP000019812">
    <property type="component" value="Unassembled WGS sequence"/>
</dbReference>
<sequence>MCSGIMNPSFFRLWRLPRLLPILLCSAGIAEAVTLGKMTVLSSLGSRFEAEAPLLDVSAAKQPLAECFRLGQRSQSDENVGVPLLMRARVTIEQRGGGLRLSIVSDQIINEPVLEVKVHVGCGAEVVRKYLLLIDPPLARKPAVDLPAIRAAAVPDPEPAFHSRSATGLQSGDSQQVLPAVRPVANPGAGAAGDTPSGFRPERPLPRKSSPGSGAIDRLLLSGGTDRHLSGIADDLPLRLSTRPSMQLLNQMTESQRSMLRIEYQLLSALHTQAEQQLAVAEQVRRLDATLNDLQRRRNLGQGRQQTLIATAIPASSPVQPATAPARMAAPPVAQVTDKTDWWLEAGLLLGLIAGLTWLLRRRSGNASRLSEIAGPTLPPADFSEAVDKNRQPIRLADHPAIVAEGEPKMDAPLIPGGVTSGVAARDDDEVTAVLQLAEIMISFGRVTGAAQVLEEFLEQKPTLAVTPWLKLLEVYRQNEQREAFEALGLRLKRHFNVAAGDWESAGELVEPVFAASDEQAGSIEPLLARLPRVGQLPHIKVTVIRTWGSPECLAYLHRLLRDNRDGERRGFPLGTARELLFLIDLLENRLARQT</sequence>
<evidence type="ECO:0000259" key="2">
    <source>
        <dbReference type="Pfam" id="PF25800"/>
    </source>
</evidence>
<comment type="caution">
    <text evidence="3">The sequence shown here is derived from an EMBL/GenBank/DDBJ whole genome shotgun (WGS) entry which is preliminary data.</text>
</comment>
<dbReference type="Pfam" id="PF25800">
    <property type="entry name" value="FimV_N"/>
    <property type="match status" value="1"/>
</dbReference>
<dbReference type="AlphaFoldDB" id="A0A084Y334"/>
<dbReference type="EMBL" id="JDSS02000018">
    <property type="protein sequence ID" value="KFB69128.1"/>
    <property type="molecule type" value="Genomic_DNA"/>
</dbReference>
<name>A0A084Y334_9PROT</name>
<dbReference type="STRING" id="1457154.CAPSK01_001319"/>
<gene>
    <name evidence="3" type="ORF">CAPSK01_001319</name>
</gene>
<evidence type="ECO:0000313" key="3">
    <source>
        <dbReference type="EMBL" id="KFB69128.1"/>
    </source>
</evidence>
<accession>A0A084Y334</accession>
<dbReference type="InterPro" id="IPR057840">
    <property type="entry name" value="FimV_N"/>
</dbReference>
<proteinExistence type="predicted"/>
<evidence type="ECO:0000313" key="4">
    <source>
        <dbReference type="Proteomes" id="UP000019812"/>
    </source>
</evidence>
<feature type="domain" description="FimV N-terminal" evidence="2">
    <location>
        <begin position="34"/>
        <end position="137"/>
    </location>
</feature>
<feature type="region of interest" description="Disordered" evidence="1">
    <location>
        <begin position="184"/>
        <end position="218"/>
    </location>
</feature>
<reference evidence="3 4" key="1">
    <citation type="submission" date="2014-07" db="EMBL/GenBank/DDBJ databases">
        <title>Expanding our view of genomic diversity in Candidatus Accumulibacter clades.</title>
        <authorList>
            <person name="Skennerton C.T."/>
            <person name="Barr J.J."/>
            <person name="Slater F.R."/>
            <person name="Bond P.L."/>
            <person name="Tyson G.W."/>
        </authorList>
    </citation>
    <scope>NUCLEOTIDE SEQUENCE [LARGE SCALE GENOMIC DNA]</scope>
    <source>
        <strain evidence="4">SK-01</strain>
    </source>
</reference>
<protein>
    <submittedName>
        <fullName evidence="3">Tfp pilus assembly protein FimV</fullName>
    </submittedName>
</protein>
<evidence type="ECO:0000256" key="1">
    <source>
        <dbReference type="SAM" id="MobiDB-lite"/>
    </source>
</evidence>